<dbReference type="PRINTS" id="PR00315">
    <property type="entry name" value="ELONGATNFCT"/>
</dbReference>
<dbReference type="GO" id="GO:0005829">
    <property type="term" value="C:cytosol"/>
    <property type="evidence" value="ECO:0007669"/>
    <property type="project" value="TreeGrafter"/>
</dbReference>
<organism evidence="4">
    <name type="scientific">Drosophila sechellia</name>
    <name type="common">Fruit fly</name>
    <dbReference type="NCBI Taxonomy" id="7238"/>
    <lineage>
        <taxon>Eukaryota</taxon>
        <taxon>Metazoa</taxon>
        <taxon>Ecdysozoa</taxon>
        <taxon>Arthropoda</taxon>
        <taxon>Hexapoda</taxon>
        <taxon>Insecta</taxon>
        <taxon>Pterygota</taxon>
        <taxon>Neoptera</taxon>
        <taxon>Endopterygota</taxon>
        <taxon>Diptera</taxon>
        <taxon>Brachycera</taxon>
        <taxon>Muscomorpha</taxon>
        <taxon>Ephydroidea</taxon>
        <taxon>Drosophilidae</taxon>
        <taxon>Drosophila</taxon>
        <taxon>Sophophora</taxon>
    </lineage>
</organism>
<feature type="region of interest" description="Disordered" evidence="1">
    <location>
        <begin position="420"/>
        <end position="449"/>
    </location>
</feature>
<evidence type="ECO:0000256" key="1">
    <source>
        <dbReference type="SAM" id="MobiDB-lite"/>
    </source>
</evidence>
<dbReference type="SUPFAM" id="SSF54211">
    <property type="entry name" value="Ribosomal protein S5 domain 2-like"/>
    <property type="match status" value="1"/>
</dbReference>
<protein>
    <submittedName>
        <fullName evidence="3">GM25637</fullName>
    </submittedName>
</protein>
<keyword evidence="4" id="KW-1185">Reference proteome</keyword>
<dbReference type="CDD" id="cd01681">
    <property type="entry name" value="aeEF2_snRNP_like_IV"/>
    <property type="match status" value="1"/>
</dbReference>
<dbReference type="InterPro" id="IPR056752">
    <property type="entry name" value="EFL1"/>
</dbReference>
<dbReference type="InterPro" id="IPR020568">
    <property type="entry name" value="Ribosomal_Su5_D2-typ_SF"/>
</dbReference>
<dbReference type="InterPro" id="IPR009000">
    <property type="entry name" value="Transl_B-barrel_sf"/>
</dbReference>
<evidence type="ECO:0000259" key="2">
    <source>
        <dbReference type="PROSITE" id="PS51722"/>
    </source>
</evidence>
<dbReference type="GO" id="GO:1990904">
    <property type="term" value="C:ribonucleoprotein complex"/>
    <property type="evidence" value="ECO:0007669"/>
    <property type="project" value="TreeGrafter"/>
</dbReference>
<dbReference type="GO" id="GO:0003924">
    <property type="term" value="F:GTPase activity"/>
    <property type="evidence" value="ECO:0007669"/>
    <property type="project" value="InterPro"/>
</dbReference>
<dbReference type="Gene3D" id="3.40.50.300">
    <property type="entry name" value="P-loop containing nucleotide triphosphate hydrolases"/>
    <property type="match status" value="1"/>
</dbReference>
<feature type="compositionally biased region" description="Basic and acidic residues" evidence="1">
    <location>
        <begin position="423"/>
        <end position="449"/>
    </location>
</feature>
<dbReference type="OMA" id="FARCDIQ"/>
<evidence type="ECO:0000313" key="3">
    <source>
        <dbReference type="EMBL" id="EDW41761.1"/>
    </source>
</evidence>
<dbReference type="FunFam" id="3.40.50.300:FF:000746">
    <property type="entry name" value="Ribosome assembly protein 1"/>
    <property type="match status" value="1"/>
</dbReference>
<dbReference type="GO" id="GO:0043022">
    <property type="term" value="F:ribosome binding"/>
    <property type="evidence" value="ECO:0007669"/>
    <property type="project" value="TreeGrafter"/>
</dbReference>
<dbReference type="PANTHER" id="PTHR42908:SF3">
    <property type="entry name" value="ELONGATION FACTOR-LIKE GTPASE 1"/>
    <property type="match status" value="1"/>
</dbReference>
<dbReference type="AlphaFoldDB" id="B4HJN4"/>
<dbReference type="GO" id="GO:0042256">
    <property type="term" value="P:cytosolic ribosome assembly"/>
    <property type="evidence" value="ECO:0007669"/>
    <property type="project" value="TreeGrafter"/>
</dbReference>
<dbReference type="Gene3D" id="3.30.230.10">
    <property type="match status" value="1"/>
</dbReference>
<dbReference type="InterPro" id="IPR027417">
    <property type="entry name" value="P-loop_NTPase"/>
</dbReference>
<dbReference type="EMBL" id="CH480815">
    <property type="protein sequence ID" value="EDW41761.1"/>
    <property type="molecule type" value="Genomic_DNA"/>
</dbReference>
<proteinExistence type="predicted"/>
<evidence type="ECO:0000313" key="4">
    <source>
        <dbReference type="Proteomes" id="UP000001292"/>
    </source>
</evidence>
<dbReference type="CDD" id="cd16268">
    <property type="entry name" value="EF2_II"/>
    <property type="match status" value="1"/>
</dbReference>
<dbReference type="InterPro" id="IPR004161">
    <property type="entry name" value="EFTu-like_2"/>
</dbReference>
<dbReference type="PROSITE" id="PS51722">
    <property type="entry name" value="G_TR_2"/>
    <property type="match status" value="1"/>
</dbReference>
<dbReference type="Gene3D" id="3.30.70.870">
    <property type="entry name" value="Elongation Factor G (Translational Gtpase), domain 3"/>
    <property type="match status" value="1"/>
</dbReference>
<dbReference type="Proteomes" id="UP000001292">
    <property type="component" value="Unassembled WGS sequence"/>
</dbReference>
<gene>
    <name evidence="3" type="primary">Dsec\GM25637</name>
    <name evidence="3" type="ORF">Dsec_GM25637</name>
</gene>
<accession>B4HJN4</accession>
<dbReference type="SUPFAM" id="SSF52540">
    <property type="entry name" value="P-loop containing nucleoside triphosphate hydrolases"/>
    <property type="match status" value="1"/>
</dbReference>
<dbReference type="HOGENOM" id="CLU_002794_3_1_1"/>
<dbReference type="NCBIfam" id="TIGR00231">
    <property type="entry name" value="small_GTP"/>
    <property type="match status" value="1"/>
</dbReference>
<dbReference type="Pfam" id="PF25118">
    <property type="entry name" value="EFL1"/>
    <property type="match status" value="1"/>
</dbReference>
<dbReference type="PANTHER" id="PTHR42908">
    <property type="entry name" value="TRANSLATION ELONGATION FACTOR-RELATED"/>
    <property type="match status" value="1"/>
</dbReference>
<dbReference type="InterPro" id="IPR014721">
    <property type="entry name" value="Ribsml_uS5_D2-typ_fold_subgr"/>
</dbReference>
<dbReference type="SUPFAM" id="SSF50447">
    <property type="entry name" value="Translation proteins"/>
    <property type="match status" value="1"/>
</dbReference>
<dbReference type="CDD" id="cd01885">
    <property type="entry name" value="EF2"/>
    <property type="match status" value="1"/>
</dbReference>
<dbReference type="GO" id="GO:0005525">
    <property type="term" value="F:GTP binding"/>
    <property type="evidence" value="ECO:0007669"/>
    <property type="project" value="InterPro"/>
</dbReference>
<dbReference type="InterPro" id="IPR005225">
    <property type="entry name" value="Small_GTP-bd"/>
</dbReference>
<dbReference type="InterPro" id="IPR000795">
    <property type="entry name" value="T_Tr_GTP-bd_dom"/>
</dbReference>
<dbReference type="PhylomeDB" id="B4HJN4"/>
<feature type="domain" description="Tr-type G" evidence="2">
    <location>
        <begin position="17"/>
        <end position="252"/>
    </location>
</feature>
<reference evidence="3 4" key="1">
    <citation type="journal article" date="2007" name="Nature">
        <title>Evolution of genes and genomes on the Drosophila phylogeny.</title>
        <authorList>
            <consortium name="Drosophila 12 Genomes Consortium"/>
            <person name="Clark A.G."/>
            <person name="Eisen M.B."/>
            <person name="Smith D.R."/>
            <person name="Bergman C.M."/>
            <person name="Oliver B."/>
            <person name="Markow T.A."/>
            <person name="Kaufman T.C."/>
            <person name="Kellis M."/>
            <person name="Gelbart W."/>
            <person name="Iyer V.N."/>
            <person name="Pollard D.A."/>
            <person name="Sackton T.B."/>
            <person name="Larracuente A.M."/>
            <person name="Singh N.D."/>
            <person name="Abad J.P."/>
            <person name="Abt D.N."/>
            <person name="Adryan B."/>
            <person name="Aguade M."/>
            <person name="Akashi H."/>
            <person name="Anderson W.W."/>
            <person name="Aquadro C.F."/>
            <person name="Ardell D.H."/>
            <person name="Arguello R."/>
            <person name="Artieri C.G."/>
            <person name="Barbash D.A."/>
            <person name="Barker D."/>
            <person name="Barsanti P."/>
            <person name="Batterham P."/>
            <person name="Batzoglou S."/>
            <person name="Begun D."/>
            <person name="Bhutkar A."/>
            <person name="Blanco E."/>
            <person name="Bosak S.A."/>
            <person name="Bradley R.K."/>
            <person name="Brand A.D."/>
            <person name="Brent M.R."/>
            <person name="Brooks A.N."/>
            <person name="Brown R.H."/>
            <person name="Butlin R.K."/>
            <person name="Caggese C."/>
            <person name="Calvi B.R."/>
            <person name="Bernardo de Carvalho A."/>
            <person name="Caspi A."/>
            <person name="Castrezana S."/>
            <person name="Celniker S.E."/>
            <person name="Chang J.L."/>
            <person name="Chapple C."/>
            <person name="Chatterji S."/>
            <person name="Chinwalla A."/>
            <person name="Civetta A."/>
            <person name="Clifton S.W."/>
            <person name="Comeron J.M."/>
            <person name="Costello J.C."/>
            <person name="Coyne J.A."/>
            <person name="Daub J."/>
            <person name="David R.G."/>
            <person name="Delcher A.L."/>
            <person name="Delehaunty K."/>
            <person name="Do C.B."/>
            <person name="Ebling H."/>
            <person name="Edwards K."/>
            <person name="Eickbush T."/>
            <person name="Evans J.D."/>
            <person name="Filipski A."/>
            <person name="Findeiss S."/>
            <person name="Freyhult E."/>
            <person name="Fulton L."/>
            <person name="Fulton R."/>
            <person name="Garcia A.C."/>
            <person name="Gardiner A."/>
            <person name="Garfield D.A."/>
            <person name="Garvin B.E."/>
            <person name="Gibson G."/>
            <person name="Gilbert D."/>
            <person name="Gnerre S."/>
            <person name="Godfrey J."/>
            <person name="Good R."/>
            <person name="Gotea V."/>
            <person name="Gravely B."/>
            <person name="Greenberg A.J."/>
            <person name="Griffiths-Jones S."/>
            <person name="Gross S."/>
            <person name="Guigo R."/>
            <person name="Gustafson E.A."/>
            <person name="Haerty W."/>
            <person name="Hahn M.W."/>
            <person name="Halligan D.L."/>
            <person name="Halpern A.L."/>
            <person name="Halter G.M."/>
            <person name="Han M.V."/>
            <person name="Heger A."/>
            <person name="Hillier L."/>
            <person name="Hinrichs A.S."/>
            <person name="Holmes I."/>
            <person name="Hoskins R.A."/>
            <person name="Hubisz M.J."/>
            <person name="Hultmark D."/>
            <person name="Huntley M.A."/>
            <person name="Jaffe D.B."/>
            <person name="Jagadeeshan S."/>
            <person name="Jeck W.R."/>
            <person name="Johnson J."/>
            <person name="Jones C.D."/>
            <person name="Jordan W.C."/>
            <person name="Karpen G.H."/>
            <person name="Kataoka E."/>
            <person name="Keightley P.D."/>
            <person name="Kheradpour P."/>
            <person name="Kirkness E.F."/>
            <person name="Koerich L.B."/>
            <person name="Kristiansen K."/>
            <person name="Kudrna D."/>
            <person name="Kulathinal R.J."/>
            <person name="Kumar S."/>
            <person name="Kwok R."/>
            <person name="Lander E."/>
            <person name="Langley C.H."/>
            <person name="Lapoint R."/>
            <person name="Lazzaro B.P."/>
            <person name="Lee S.J."/>
            <person name="Levesque L."/>
            <person name="Li R."/>
            <person name="Lin C.F."/>
            <person name="Lin M.F."/>
            <person name="Lindblad-Toh K."/>
            <person name="Llopart A."/>
            <person name="Long M."/>
            <person name="Low L."/>
            <person name="Lozovsky E."/>
            <person name="Lu J."/>
            <person name="Luo M."/>
            <person name="Machado C.A."/>
            <person name="Makalowski W."/>
            <person name="Marzo M."/>
            <person name="Matsuda M."/>
            <person name="Matzkin L."/>
            <person name="McAllister B."/>
            <person name="McBride C.S."/>
            <person name="McKernan B."/>
            <person name="McKernan K."/>
            <person name="Mendez-Lago M."/>
            <person name="Minx P."/>
            <person name="Mollenhauer M.U."/>
            <person name="Montooth K."/>
            <person name="Mount S.M."/>
            <person name="Mu X."/>
            <person name="Myers E."/>
            <person name="Negre B."/>
            <person name="Newfeld S."/>
            <person name="Nielsen R."/>
            <person name="Noor M.A."/>
            <person name="O'Grady P."/>
            <person name="Pachter L."/>
            <person name="Papaceit M."/>
            <person name="Parisi M.J."/>
            <person name="Parisi M."/>
            <person name="Parts L."/>
            <person name="Pedersen J.S."/>
            <person name="Pesole G."/>
            <person name="Phillippy A.M."/>
            <person name="Ponting C.P."/>
            <person name="Pop M."/>
            <person name="Porcelli D."/>
            <person name="Powell J.R."/>
            <person name="Prohaska S."/>
            <person name="Pruitt K."/>
            <person name="Puig M."/>
            <person name="Quesneville H."/>
            <person name="Ram K.R."/>
            <person name="Rand D."/>
            <person name="Rasmussen M.D."/>
            <person name="Reed L.K."/>
            <person name="Reenan R."/>
            <person name="Reily A."/>
            <person name="Remington K.A."/>
            <person name="Rieger T.T."/>
            <person name="Ritchie M.G."/>
            <person name="Robin C."/>
            <person name="Rogers Y.H."/>
            <person name="Rohde C."/>
            <person name="Rozas J."/>
            <person name="Rubenfield M.J."/>
            <person name="Ruiz A."/>
            <person name="Russo S."/>
            <person name="Salzberg S.L."/>
            <person name="Sanchez-Gracia A."/>
            <person name="Saranga D.J."/>
            <person name="Sato H."/>
            <person name="Schaeffer S.W."/>
            <person name="Schatz M.C."/>
            <person name="Schlenke T."/>
            <person name="Schwartz R."/>
            <person name="Segarra C."/>
            <person name="Singh R.S."/>
            <person name="Sirot L."/>
            <person name="Sirota M."/>
            <person name="Sisneros N.B."/>
            <person name="Smith C.D."/>
            <person name="Smith T.F."/>
            <person name="Spieth J."/>
            <person name="Stage D.E."/>
            <person name="Stark A."/>
            <person name="Stephan W."/>
            <person name="Strausberg R.L."/>
            <person name="Strempel S."/>
            <person name="Sturgill D."/>
            <person name="Sutton G."/>
            <person name="Sutton G.G."/>
            <person name="Tao W."/>
            <person name="Teichmann S."/>
            <person name="Tobari Y.N."/>
            <person name="Tomimura Y."/>
            <person name="Tsolas J.M."/>
            <person name="Valente V.L."/>
            <person name="Venter E."/>
            <person name="Venter J.C."/>
            <person name="Vicario S."/>
            <person name="Vieira F.G."/>
            <person name="Vilella A.J."/>
            <person name="Villasante A."/>
            <person name="Walenz B."/>
            <person name="Wang J."/>
            <person name="Wasserman M."/>
            <person name="Watts T."/>
            <person name="Wilson D."/>
            <person name="Wilson R.K."/>
            <person name="Wing R.A."/>
            <person name="Wolfner M.F."/>
            <person name="Wong A."/>
            <person name="Wong G.K."/>
            <person name="Wu C.I."/>
            <person name="Wu G."/>
            <person name="Yamamoto D."/>
            <person name="Yang H.P."/>
            <person name="Yang S.P."/>
            <person name="Yorke J.A."/>
            <person name="Yoshida K."/>
            <person name="Zdobnov E."/>
            <person name="Zhang P."/>
            <person name="Zhang Y."/>
            <person name="Zimin A.V."/>
            <person name="Baldwin J."/>
            <person name="Abdouelleil A."/>
            <person name="Abdulkadir J."/>
            <person name="Abebe A."/>
            <person name="Abera B."/>
            <person name="Abreu J."/>
            <person name="Acer S.C."/>
            <person name="Aftuck L."/>
            <person name="Alexander A."/>
            <person name="An P."/>
            <person name="Anderson E."/>
            <person name="Anderson S."/>
            <person name="Arachi H."/>
            <person name="Azer M."/>
            <person name="Bachantsang P."/>
            <person name="Barry A."/>
            <person name="Bayul T."/>
            <person name="Berlin A."/>
            <person name="Bessette D."/>
            <person name="Bloom T."/>
            <person name="Blye J."/>
            <person name="Boguslavskiy L."/>
            <person name="Bonnet C."/>
            <person name="Boukhgalter B."/>
            <person name="Bourzgui I."/>
            <person name="Brown A."/>
            <person name="Cahill P."/>
            <person name="Channer S."/>
            <person name="Cheshatsang Y."/>
            <person name="Chuda L."/>
            <person name="Citroen M."/>
            <person name="Collymore A."/>
            <person name="Cooke P."/>
            <person name="Costello M."/>
            <person name="D'Aco K."/>
            <person name="Daza R."/>
            <person name="De Haan G."/>
            <person name="DeGray S."/>
            <person name="DeMaso C."/>
            <person name="Dhargay N."/>
            <person name="Dooley K."/>
            <person name="Dooley E."/>
            <person name="Doricent M."/>
            <person name="Dorje P."/>
            <person name="Dorjee K."/>
            <person name="Dupes A."/>
            <person name="Elong R."/>
            <person name="Falk J."/>
            <person name="Farina A."/>
            <person name="Faro S."/>
            <person name="Ferguson D."/>
            <person name="Fisher S."/>
            <person name="Foley C.D."/>
            <person name="Franke A."/>
            <person name="Friedrich D."/>
            <person name="Gadbois L."/>
            <person name="Gearin G."/>
            <person name="Gearin C.R."/>
            <person name="Giannoukos G."/>
            <person name="Goode T."/>
            <person name="Graham J."/>
            <person name="Grandbois E."/>
            <person name="Grewal S."/>
            <person name="Gyaltsen K."/>
            <person name="Hafez N."/>
            <person name="Hagos B."/>
            <person name="Hall J."/>
            <person name="Henson C."/>
            <person name="Hollinger A."/>
            <person name="Honan T."/>
            <person name="Huard M.D."/>
            <person name="Hughes L."/>
            <person name="Hurhula B."/>
            <person name="Husby M.E."/>
            <person name="Kamat A."/>
            <person name="Kanga B."/>
            <person name="Kashin S."/>
            <person name="Khazanovich D."/>
            <person name="Kisner P."/>
            <person name="Lance K."/>
            <person name="Lara M."/>
            <person name="Lee W."/>
            <person name="Lennon N."/>
            <person name="Letendre F."/>
            <person name="LeVine R."/>
            <person name="Lipovsky A."/>
            <person name="Liu X."/>
            <person name="Liu J."/>
            <person name="Liu S."/>
            <person name="Lokyitsang T."/>
            <person name="Lokyitsang Y."/>
            <person name="Lubonja R."/>
            <person name="Lui A."/>
            <person name="MacDonald P."/>
            <person name="Magnisalis V."/>
            <person name="Maru K."/>
            <person name="Matthews C."/>
            <person name="McCusker W."/>
            <person name="McDonough S."/>
            <person name="Mehta T."/>
            <person name="Meldrim J."/>
            <person name="Meneus L."/>
            <person name="Mihai O."/>
            <person name="Mihalev A."/>
            <person name="Mihova T."/>
            <person name="Mittelman R."/>
            <person name="Mlenga V."/>
            <person name="Montmayeur A."/>
            <person name="Mulrain L."/>
            <person name="Navidi A."/>
            <person name="Naylor J."/>
            <person name="Negash T."/>
            <person name="Nguyen T."/>
            <person name="Nguyen N."/>
            <person name="Nicol R."/>
            <person name="Norbu C."/>
            <person name="Norbu N."/>
            <person name="Novod N."/>
            <person name="O'Neill B."/>
            <person name="Osman S."/>
            <person name="Markiewicz E."/>
            <person name="Oyono O.L."/>
            <person name="Patti C."/>
            <person name="Phunkhang P."/>
            <person name="Pierre F."/>
            <person name="Priest M."/>
            <person name="Raghuraman S."/>
            <person name="Rege F."/>
            <person name="Reyes R."/>
            <person name="Rise C."/>
            <person name="Rogov P."/>
            <person name="Ross K."/>
            <person name="Ryan E."/>
            <person name="Settipalli S."/>
            <person name="Shea T."/>
            <person name="Sherpa N."/>
            <person name="Shi L."/>
            <person name="Shih D."/>
            <person name="Sparrow T."/>
            <person name="Spaulding J."/>
            <person name="Stalker J."/>
            <person name="Stange-Thomann N."/>
            <person name="Stavropoulos S."/>
            <person name="Stone C."/>
            <person name="Strader C."/>
            <person name="Tesfaye S."/>
            <person name="Thomson T."/>
            <person name="Thoulutsang Y."/>
            <person name="Thoulutsang D."/>
            <person name="Topham K."/>
            <person name="Topping I."/>
            <person name="Tsamla T."/>
            <person name="Vassiliev H."/>
            <person name="Vo A."/>
            <person name="Wangchuk T."/>
            <person name="Wangdi T."/>
            <person name="Weiand M."/>
            <person name="Wilkinson J."/>
            <person name="Wilson A."/>
            <person name="Yadav S."/>
            <person name="Young G."/>
            <person name="Yu Q."/>
            <person name="Zembek L."/>
            <person name="Zhong D."/>
            <person name="Zimmer A."/>
            <person name="Zwirko Z."/>
            <person name="Jaffe D.B."/>
            <person name="Alvarez P."/>
            <person name="Brockman W."/>
            <person name="Butler J."/>
            <person name="Chin C."/>
            <person name="Gnerre S."/>
            <person name="Grabherr M."/>
            <person name="Kleber M."/>
            <person name="Mauceli E."/>
            <person name="MacCallum I."/>
        </authorList>
    </citation>
    <scope>NUCLEOTIDE SEQUENCE [LARGE SCALE GENOMIC DNA]</scope>
    <source>
        <strain evidence="4">Rob3c / Tucson 14021-0248.25</strain>
    </source>
</reference>
<sequence>MPVVEGSDLVQLQRRRQQVRNICILAHVDHGKTTLADSLVASNGIISQRMAGKLRYLDNRSDEQERGITMKSSSISLYYQEAEEMAGNPDYLINLIDSPGHVDFSSEVSTAVRLCDGAIVVVDVVEGVGPQTRACLKQIYEEQLKPVLVLNKLDRLILEKQMDPLDAYFHLCQVLEQVNAVLGSIFASDILAKEDITKKDNYESALEEVDDSELYFSPSSGNVIFCSAYDGWAFSVRDFAAMYAKRLEMSRKGLEIVLWGDFYYNSKKKEALPGAQEKAKKPMFVQFVLENIWCLYDIIAIRKDKDKLPGIAEKLGLKLAVRDLRLTDPKLQIKAVLGQWLPIDKSVLHMVIQHVPPPHRINDERAQRLLYPANVDLSSLPPETLELKESFTSCDANSSNVIAFVSKMTPVHITHLPQNRPKRLTDQEVQQRRDEVRRRIEERKQQSEQAELEKITQGVEQLSTQVVVPEKEETKLEEADQNEFVFIAFARVFSGTLKRGMELFNLSPKHDPRQPTHRKVEEAPYASRVTIGDLYMFMGGELQLLDEVPAGNIVGIGGLESHIVKTATLSSSLDCTSFSELSVMATPILRVAIEPVQPQDMPKLVKGLKLLNQADACVQVHVEKCVHDLEQSYAKIKVNVSKPIVSFRETIVPAATVDMVNEVIVKTAEDKDVSKKIAVQQTLNKLGTLKVIAVPLPAEAVELLETHSEFFKELASIPRNQLLSEKWTALLASIKVKLIAALKDLQLFGLSTLPPEELVNRIWALGPRNCGTNILLNLSDYEQPDFWSSHAKSDTDIRAKTDPRKDFNSSLVNGFQITSVAGPLCEEPMQGVCFAVLEWSIQSEGEDLNSRGPFSGQVLTAAKEVCRQAFQNQPQRLVTPMYSCNIVVNAEMLGE</sequence>
<dbReference type="SUPFAM" id="SSF54980">
    <property type="entry name" value="EF-G C-terminal domain-like"/>
    <property type="match status" value="1"/>
</dbReference>
<dbReference type="InterPro" id="IPR035647">
    <property type="entry name" value="EFG_III/V"/>
</dbReference>
<dbReference type="Gene3D" id="2.40.30.10">
    <property type="entry name" value="Translation factors"/>
    <property type="match status" value="1"/>
</dbReference>
<dbReference type="Pfam" id="PF00009">
    <property type="entry name" value="GTP_EFTU"/>
    <property type="match status" value="1"/>
</dbReference>
<dbReference type="STRING" id="7238.B4HJN4"/>
<dbReference type="FunFam" id="3.30.230.10:FF:000136">
    <property type="entry name" value="GD14641"/>
    <property type="match status" value="1"/>
</dbReference>
<name>B4HJN4_DROSE</name>
<dbReference type="Pfam" id="PF03144">
    <property type="entry name" value="GTP_EFTU_D2"/>
    <property type="match status" value="1"/>
</dbReference>